<protein>
    <submittedName>
        <fullName evidence="2">DUF2236 domain-containing protein</fullName>
    </submittedName>
</protein>
<dbReference type="InterPro" id="IPR018713">
    <property type="entry name" value="MPAB/Lcp_cat_dom"/>
</dbReference>
<dbReference type="Proteomes" id="UP000293483">
    <property type="component" value="Unassembled WGS sequence"/>
</dbReference>
<dbReference type="GO" id="GO:0016491">
    <property type="term" value="F:oxidoreductase activity"/>
    <property type="evidence" value="ECO:0007669"/>
    <property type="project" value="InterPro"/>
</dbReference>
<dbReference type="RefSeq" id="WP_130145570.1">
    <property type="nucleotide sequence ID" value="NZ_SGSU01000008.1"/>
</dbReference>
<dbReference type="AlphaFoldDB" id="A0A4Q7AUS4"/>
<dbReference type="STRING" id="202951.GCA_001485025_02472"/>
<evidence type="ECO:0000313" key="3">
    <source>
        <dbReference type="Proteomes" id="UP000293483"/>
    </source>
</evidence>
<dbReference type="InterPro" id="IPR037473">
    <property type="entry name" value="Lcp-like"/>
</dbReference>
<feature type="domain" description="ER-bound oxygenase mpaB/mpaB'/Rubber oxygenase catalytic" evidence="1">
    <location>
        <begin position="123"/>
        <end position="355"/>
    </location>
</feature>
<reference evidence="2 3" key="1">
    <citation type="submission" date="2019-02" db="EMBL/GenBank/DDBJ databases">
        <title>The Batch Genome Submission of Acinetobacter spp. strains.</title>
        <authorList>
            <person name="Qin J."/>
            <person name="Hu Y."/>
            <person name="Ye H."/>
            <person name="Wei L."/>
            <person name="Feng Y."/>
            <person name="Zong Z."/>
        </authorList>
    </citation>
    <scope>NUCLEOTIDE SEQUENCE [LARGE SCALE GENOMIC DNA]</scope>
    <source>
        <strain evidence="2 3">WCHABo060081</strain>
    </source>
</reference>
<gene>
    <name evidence="2" type="ORF">EXE25_08845</name>
</gene>
<accession>A0A4Q7AUS4</accession>
<evidence type="ECO:0000259" key="1">
    <source>
        <dbReference type="Pfam" id="PF09995"/>
    </source>
</evidence>
<dbReference type="EMBL" id="SGSU01000008">
    <property type="protein sequence ID" value="RZG67212.1"/>
    <property type="molecule type" value="Genomic_DNA"/>
</dbReference>
<name>A0A4Q7AUS4_9GAMM</name>
<dbReference type="PANTHER" id="PTHR37539:SF1">
    <property type="entry name" value="ER-BOUND OXYGENASE MPAB_MPAB'_RUBBER OXYGENASE CATALYTIC DOMAIN-CONTAINING PROTEIN"/>
    <property type="match status" value="1"/>
</dbReference>
<proteinExistence type="predicted"/>
<dbReference type="Pfam" id="PF09995">
    <property type="entry name" value="MPAB_Lcp_cat"/>
    <property type="match status" value="1"/>
</dbReference>
<dbReference type="PANTHER" id="PTHR37539">
    <property type="entry name" value="SECRETED PROTEIN-RELATED"/>
    <property type="match status" value="1"/>
</dbReference>
<comment type="caution">
    <text evidence="2">The sequence shown here is derived from an EMBL/GenBank/DDBJ whole genome shotgun (WGS) entry which is preliminary data.</text>
</comment>
<evidence type="ECO:0000313" key="2">
    <source>
        <dbReference type="EMBL" id="RZG67212.1"/>
    </source>
</evidence>
<organism evidence="2 3">
    <name type="scientific">Acinetobacter bouvetii</name>
    <dbReference type="NCBI Taxonomy" id="202951"/>
    <lineage>
        <taxon>Bacteria</taxon>
        <taxon>Pseudomonadati</taxon>
        <taxon>Pseudomonadota</taxon>
        <taxon>Gammaproteobacteria</taxon>
        <taxon>Moraxellales</taxon>
        <taxon>Moraxellaceae</taxon>
        <taxon>Acinetobacter</taxon>
    </lineage>
</organism>
<sequence>MTLQIPKRLATFQQMQRSDALTQLLNHFTAKPLAPSYAEYLRLNKALNSGDAAMDAVVHWVMQNPKHNRPLFETALFQGLAQLPESIPELTDFFQHIAHKPDWLDEEKIDRALQFTHQLGINNGFVLRDLSLMAGYLFPGFNQPLMMTGALNKQAGTRLAETTKWWIDITEPDGLKRYGAGFTSTIYVRFIHALVRVHLKKNPKWDADTWGLPINQFDLAMTNLAFSSVVLIGIRALGIFPSQQDTENFLHFWRYIGWLMGVDEQWLIAKESEGWRLLYWMQFAHPKSDDSSCALGTSLSKEPFERQYRYLRPLQQKLAYRQHLELTQFFIGKKRMQCLGLKPQTASWFAYYLIARNLMLYSGAKRLPALHQKLIQKGREIQKQGLALYQSKAKQLASMHQ</sequence>